<dbReference type="SUPFAM" id="SSF55811">
    <property type="entry name" value="Nudix"/>
    <property type="match status" value="1"/>
</dbReference>
<dbReference type="KEGG" id="dps:DP1250"/>
<dbReference type="Pfam" id="PF00293">
    <property type="entry name" value="NUDIX"/>
    <property type="match status" value="1"/>
</dbReference>
<name>Q6ANU5_DESPS</name>
<evidence type="ECO:0000256" key="1">
    <source>
        <dbReference type="ARBA" id="ARBA00001946"/>
    </source>
</evidence>
<dbReference type="RefSeq" id="WP_011188491.1">
    <property type="nucleotide sequence ID" value="NC_006138.1"/>
</dbReference>
<dbReference type="GO" id="GO:0005737">
    <property type="term" value="C:cytoplasm"/>
    <property type="evidence" value="ECO:0007669"/>
    <property type="project" value="TreeGrafter"/>
</dbReference>
<reference evidence="7" key="1">
    <citation type="journal article" date="2004" name="Environ. Microbiol.">
        <title>The genome of Desulfotalea psychrophila, a sulfate-reducing bacterium from permanently cold Arctic sediments.</title>
        <authorList>
            <person name="Rabus R."/>
            <person name="Ruepp A."/>
            <person name="Frickey T."/>
            <person name="Rattei T."/>
            <person name="Fartmann B."/>
            <person name="Stark M."/>
            <person name="Bauer M."/>
            <person name="Zibat A."/>
            <person name="Lombardot T."/>
            <person name="Becker I."/>
            <person name="Amann J."/>
            <person name="Gellner K."/>
            <person name="Teeling H."/>
            <person name="Leuschner W.D."/>
            <person name="Gloeckner F.-O."/>
            <person name="Lupas A.N."/>
            <person name="Amann R."/>
            <person name="Klenk H.-P."/>
        </authorList>
    </citation>
    <scope>NUCLEOTIDE SEQUENCE [LARGE SCALE GENOMIC DNA]</scope>
    <source>
        <strain evidence="7">DSM 12343 / LSv54</strain>
    </source>
</reference>
<dbReference type="EMBL" id="CR522870">
    <property type="protein sequence ID" value="CAG35979.1"/>
    <property type="molecule type" value="Genomic_DNA"/>
</dbReference>
<evidence type="ECO:0000256" key="4">
    <source>
        <dbReference type="ARBA" id="ARBA00022842"/>
    </source>
</evidence>
<evidence type="ECO:0000313" key="6">
    <source>
        <dbReference type="EMBL" id="CAG35979.1"/>
    </source>
</evidence>
<accession>Q6ANU5</accession>
<evidence type="ECO:0000256" key="2">
    <source>
        <dbReference type="ARBA" id="ARBA00022723"/>
    </source>
</evidence>
<gene>
    <name evidence="6" type="ordered locus">DP1250</name>
</gene>
<dbReference type="CDD" id="cd04666">
    <property type="entry name" value="NUDIX_DIPP2_like_Nudt4"/>
    <property type="match status" value="1"/>
</dbReference>
<evidence type="ECO:0000259" key="5">
    <source>
        <dbReference type="PROSITE" id="PS51462"/>
    </source>
</evidence>
<dbReference type="HOGENOM" id="CLU_037162_8_1_7"/>
<dbReference type="InterPro" id="IPR047198">
    <property type="entry name" value="DDP-like_NUDIX"/>
</dbReference>
<organism evidence="6 7">
    <name type="scientific">Desulfotalea psychrophila (strain LSv54 / DSM 12343)</name>
    <dbReference type="NCBI Taxonomy" id="177439"/>
    <lineage>
        <taxon>Bacteria</taxon>
        <taxon>Pseudomonadati</taxon>
        <taxon>Thermodesulfobacteriota</taxon>
        <taxon>Desulfobulbia</taxon>
        <taxon>Desulfobulbales</taxon>
        <taxon>Desulfocapsaceae</taxon>
        <taxon>Desulfotalea</taxon>
    </lineage>
</organism>
<dbReference type="AlphaFoldDB" id="Q6ANU5"/>
<dbReference type="OrthoDB" id="5346898at2"/>
<proteinExistence type="predicted"/>
<keyword evidence="7" id="KW-1185">Reference proteome</keyword>
<keyword evidence="2" id="KW-0479">Metal-binding</keyword>
<dbReference type="STRING" id="177439.DP1250"/>
<dbReference type="PANTHER" id="PTHR12629">
    <property type="entry name" value="DIPHOSPHOINOSITOL POLYPHOSPHATE PHOSPHOHYDROLASE"/>
    <property type="match status" value="1"/>
</dbReference>
<evidence type="ECO:0000256" key="3">
    <source>
        <dbReference type="ARBA" id="ARBA00022801"/>
    </source>
</evidence>
<dbReference type="PROSITE" id="PS51462">
    <property type="entry name" value="NUDIX"/>
    <property type="match status" value="1"/>
</dbReference>
<comment type="cofactor">
    <cofactor evidence="1">
        <name>Mg(2+)</name>
        <dbReference type="ChEBI" id="CHEBI:18420"/>
    </cofactor>
</comment>
<dbReference type="Proteomes" id="UP000000602">
    <property type="component" value="Chromosome"/>
</dbReference>
<feature type="domain" description="Nudix hydrolase" evidence="5">
    <location>
        <begin position="2"/>
        <end position="129"/>
    </location>
</feature>
<dbReference type="GO" id="GO:0046872">
    <property type="term" value="F:metal ion binding"/>
    <property type="evidence" value="ECO:0007669"/>
    <property type="project" value="UniProtKB-KW"/>
</dbReference>
<dbReference type="InterPro" id="IPR015797">
    <property type="entry name" value="NUDIX_hydrolase-like_dom_sf"/>
</dbReference>
<sequence>MNSKNQYGVIPYIKTKKSLKIFLITSRTNGYWILPKGHLVKKKSCIESAAQEAFEEAGIIGCIEGKKSYLIKYQHHGTKYKIQFFPMEVTEILKKWPEQHQRIRKLVSLNRAHELIELGSIQKCLRQWQDDLSRK</sequence>
<dbReference type="GO" id="GO:0016462">
    <property type="term" value="F:pyrophosphatase activity"/>
    <property type="evidence" value="ECO:0007669"/>
    <property type="project" value="InterPro"/>
</dbReference>
<dbReference type="InterPro" id="IPR000086">
    <property type="entry name" value="NUDIX_hydrolase_dom"/>
</dbReference>
<dbReference type="PANTHER" id="PTHR12629:SF0">
    <property type="entry name" value="DIPHOSPHOINOSITOL-POLYPHOSPHATE DIPHOSPHATASE"/>
    <property type="match status" value="1"/>
</dbReference>
<keyword evidence="3" id="KW-0378">Hydrolase</keyword>
<protein>
    <recommendedName>
        <fullName evidence="5">Nudix hydrolase domain-containing protein</fullName>
    </recommendedName>
</protein>
<evidence type="ECO:0000313" key="7">
    <source>
        <dbReference type="Proteomes" id="UP000000602"/>
    </source>
</evidence>
<dbReference type="eggNOG" id="COG0494">
    <property type="taxonomic scope" value="Bacteria"/>
</dbReference>
<keyword evidence="4" id="KW-0460">Magnesium</keyword>
<dbReference type="Gene3D" id="3.90.79.10">
    <property type="entry name" value="Nucleoside Triphosphate Pyrophosphohydrolase"/>
    <property type="match status" value="1"/>
</dbReference>